<sequence length="99" mass="10951">MILKLTREAPWAQQHPDIMGPNLSVFYFGPQRTPGHLAFGNVMPQPMANYRRQKRESSTFVVPVHELVLHLTQPATGTVRDIFTPKVVLSSSGGSPIIG</sequence>
<dbReference type="Proteomes" id="UP001212997">
    <property type="component" value="Unassembled WGS sequence"/>
</dbReference>
<gene>
    <name evidence="1" type="ORF">NLI96_g8955</name>
</gene>
<organism evidence="1 2">
    <name type="scientific">Meripilus lineatus</name>
    <dbReference type="NCBI Taxonomy" id="2056292"/>
    <lineage>
        <taxon>Eukaryota</taxon>
        <taxon>Fungi</taxon>
        <taxon>Dikarya</taxon>
        <taxon>Basidiomycota</taxon>
        <taxon>Agaricomycotina</taxon>
        <taxon>Agaricomycetes</taxon>
        <taxon>Polyporales</taxon>
        <taxon>Meripilaceae</taxon>
        <taxon>Meripilus</taxon>
    </lineage>
</organism>
<name>A0AAD5UY15_9APHY</name>
<keyword evidence="2" id="KW-1185">Reference proteome</keyword>
<comment type="caution">
    <text evidence="1">The sequence shown here is derived from an EMBL/GenBank/DDBJ whole genome shotgun (WGS) entry which is preliminary data.</text>
</comment>
<accession>A0AAD5UY15</accession>
<evidence type="ECO:0000313" key="1">
    <source>
        <dbReference type="EMBL" id="KAJ3479568.1"/>
    </source>
</evidence>
<proteinExistence type="predicted"/>
<protein>
    <submittedName>
        <fullName evidence="1">Uncharacterized protein</fullName>
    </submittedName>
</protein>
<reference evidence="1" key="1">
    <citation type="submission" date="2022-07" db="EMBL/GenBank/DDBJ databases">
        <title>Genome Sequence of Physisporinus lineatus.</title>
        <authorList>
            <person name="Buettner E."/>
        </authorList>
    </citation>
    <scope>NUCLEOTIDE SEQUENCE</scope>
    <source>
        <strain evidence="1">VT162</strain>
    </source>
</reference>
<dbReference type="EMBL" id="JANAWD010000430">
    <property type="protein sequence ID" value="KAJ3479568.1"/>
    <property type="molecule type" value="Genomic_DNA"/>
</dbReference>
<dbReference type="AlphaFoldDB" id="A0AAD5UY15"/>
<evidence type="ECO:0000313" key="2">
    <source>
        <dbReference type="Proteomes" id="UP001212997"/>
    </source>
</evidence>